<dbReference type="InterPro" id="IPR018551">
    <property type="entry name" value="DUF2007"/>
</dbReference>
<sequence>MFCPQCRSEYVEGITECAECHVPLVNELPPESEVEYEYEDFVAFKTYSTRYEAELAKSVLEANGVAAHIASDDAGGVRPELAFFRGVQLLVNEQDLQTAQQIFTDLEASQQEAADAEDEPDAEEAS</sequence>
<proteinExistence type="predicted"/>
<evidence type="ECO:0000256" key="1">
    <source>
        <dbReference type="SAM" id="MobiDB-lite"/>
    </source>
</evidence>
<comment type="caution">
    <text evidence="3">The sequence shown here is derived from an EMBL/GenBank/DDBJ whole genome shotgun (WGS) entry which is preliminary data.</text>
</comment>
<gene>
    <name evidence="3" type="ORF">GF339_21505</name>
</gene>
<dbReference type="AlphaFoldDB" id="A0A9D5Q8C0"/>
<dbReference type="Proteomes" id="UP000649604">
    <property type="component" value="Unassembled WGS sequence"/>
</dbReference>
<accession>A0A9D5Q8C0</accession>
<dbReference type="Pfam" id="PF09413">
    <property type="entry name" value="DUF2007"/>
    <property type="match status" value="1"/>
</dbReference>
<name>A0A9D5Q8C0_9BACT</name>
<reference evidence="3" key="1">
    <citation type="submission" date="2019-11" db="EMBL/GenBank/DDBJ databases">
        <title>Microbial mats filling the niche in hypersaline microbial mats.</title>
        <authorList>
            <person name="Wong H.L."/>
            <person name="Macleod F.I."/>
            <person name="White R.A. III"/>
            <person name="Burns B.P."/>
        </authorList>
    </citation>
    <scope>NUCLEOTIDE SEQUENCE</scope>
    <source>
        <strain evidence="3">Rbin_158</strain>
    </source>
</reference>
<evidence type="ECO:0000313" key="4">
    <source>
        <dbReference type="Proteomes" id="UP000649604"/>
    </source>
</evidence>
<organism evidence="3 4">
    <name type="scientific">candidate division KSB3 bacterium</name>
    <dbReference type="NCBI Taxonomy" id="2044937"/>
    <lineage>
        <taxon>Bacteria</taxon>
        <taxon>candidate division KSB3</taxon>
    </lineage>
</organism>
<feature type="compositionally biased region" description="Acidic residues" evidence="1">
    <location>
        <begin position="114"/>
        <end position="126"/>
    </location>
</feature>
<protein>
    <recommendedName>
        <fullName evidence="2">DUF2007 domain-containing protein</fullName>
    </recommendedName>
</protein>
<evidence type="ECO:0000259" key="2">
    <source>
        <dbReference type="Pfam" id="PF09413"/>
    </source>
</evidence>
<dbReference type="EMBL" id="WJJP01000699">
    <property type="protein sequence ID" value="MBD3327177.1"/>
    <property type="molecule type" value="Genomic_DNA"/>
</dbReference>
<feature type="domain" description="DUF2007" evidence="2">
    <location>
        <begin position="51"/>
        <end position="106"/>
    </location>
</feature>
<feature type="region of interest" description="Disordered" evidence="1">
    <location>
        <begin position="104"/>
        <end position="126"/>
    </location>
</feature>
<evidence type="ECO:0000313" key="3">
    <source>
        <dbReference type="EMBL" id="MBD3327177.1"/>
    </source>
</evidence>